<dbReference type="PIRSF" id="PIRSF000429">
    <property type="entry name" value="Ac-CoA_Ac_transf"/>
    <property type="match status" value="1"/>
</dbReference>
<evidence type="ECO:0000313" key="12">
    <source>
        <dbReference type="Ensembl" id="ENSCSEP00000016740.1"/>
    </source>
</evidence>
<evidence type="ECO:0000256" key="8">
    <source>
        <dbReference type="ARBA" id="ARBA00023140"/>
    </source>
</evidence>
<dbReference type="EC" id="2.3.1.176" evidence="2"/>
<evidence type="ECO:0000256" key="1">
    <source>
        <dbReference type="ARBA" id="ARBA00004275"/>
    </source>
</evidence>
<dbReference type="SUPFAM" id="SSF53901">
    <property type="entry name" value="Thiolase-like"/>
    <property type="match status" value="2"/>
</dbReference>
<dbReference type="GO" id="GO:0006869">
    <property type="term" value="P:lipid transport"/>
    <property type="evidence" value="ECO:0007669"/>
    <property type="project" value="UniProtKB-KW"/>
</dbReference>
<dbReference type="GeneTree" id="ENSGT00940000154327"/>
<evidence type="ECO:0000256" key="4">
    <source>
        <dbReference type="ARBA" id="ARBA00022679"/>
    </source>
</evidence>
<evidence type="ECO:0000256" key="5">
    <source>
        <dbReference type="ARBA" id="ARBA00022946"/>
    </source>
</evidence>
<evidence type="ECO:0000259" key="10">
    <source>
        <dbReference type="Pfam" id="PF00108"/>
    </source>
</evidence>
<dbReference type="PROSITE" id="PS00737">
    <property type="entry name" value="THIOLASE_2"/>
    <property type="match status" value="1"/>
</dbReference>
<reference evidence="12" key="3">
    <citation type="submission" date="2025-09" db="UniProtKB">
        <authorList>
            <consortium name="Ensembl"/>
        </authorList>
    </citation>
    <scope>IDENTIFICATION</scope>
</reference>
<keyword evidence="6" id="KW-0445">Lipid transport</keyword>
<keyword evidence="4" id="KW-0808">Transferase</keyword>
<dbReference type="NCBIfam" id="NF006102">
    <property type="entry name" value="PRK08256.1"/>
    <property type="match status" value="1"/>
</dbReference>
<accession>A0A3P8VWH7</accession>
<dbReference type="Pfam" id="PF22691">
    <property type="entry name" value="Thiolase_C_1"/>
    <property type="match status" value="1"/>
</dbReference>
<dbReference type="InParanoid" id="A0A3P8VWH7"/>
<dbReference type="Proteomes" id="UP000265120">
    <property type="component" value="Chromosome 20"/>
</dbReference>
<keyword evidence="8" id="KW-0576">Peroxisome</keyword>
<reference evidence="12 13" key="1">
    <citation type="journal article" date="2014" name="Nat. Genet.">
        <title>Whole-genome sequence of a flatfish provides insights into ZW sex chromosome evolution and adaptation to a benthic lifestyle.</title>
        <authorList>
            <person name="Chen S."/>
            <person name="Zhang G."/>
            <person name="Shao C."/>
            <person name="Huang Q."/>
            <person name="Liu G."/>
            <person name="Zhang P."/>
            <person name="Song W."/>
            <person name="An N."/>
            <person name="Chalopin D."/>
            <person name="Volff J.N."/>
            <person name="Hong Y."/>
            <person name="Li Q."/>
            <person name="Sha Z."/>
            <person name="Zhou H."/>
            <person name="Xie M."/>
            <person name="Yu Q."/>
            <person name="Liu Y."/>
            <person name="Xiang H."/>
            <person name="Wang N."/>
            <person name="Wu K."/>
            <person name="Yang C."/>
            <person name="Zhou Q."/>
            <person name="Liao X."/>
            <person name="Yang L."/>
            <person name="Hu Q."/>
            <person name="Zhang J."/>
            <person name="Meng L."/>
            <person name="Jin L."/>
            <person name="Tian Y."/>
            <person name="Lian J."/>
            <person name="Yang J."/>
            <person name="Miao G."/>
            <person name="Liu S."/>
            <person name="Liang Z."/>
            <person name="Yan F."/>
            <person name="Li Y."/>
            <person name="Sun B."/>
            <person name="Zhang H."/>
            <person name="Zhang J."/>
            <person name="Zhu Y."/>
            <person name="Du M."/>
            <person name="Zhao Y."/>
            <person name="Schartl M."/>
            <person name="Tang Q."/>
            <person name="Wang J."/>
        </authorList>
    </citation>
    <scope>NUCLEOTIDE SEQUENCE</scope>
</reference>
<dbReference type="STRING" id="244447.ENSCSEP00000016740"/>
<dbReference type="Ensembl" id="ENSCSET00000016953.1">
    <property type="protein sequence ID" value="ENSCSEP00000016740.1"/>
    <property type="gene ID" value="ENSCSEG00000010767.1"/>
</dbReference>
<feature type="domain" description="Thiolase N-terminal" evidence="10">
    <location>
        <begin position="14"/>
        <end position="237"/>
    </location>
</feature>
<dbReference type="InterPro" id="IPR020615">
    <property type="entry name" value="Thiolase_acyl_enz_int_AS"/>
</dbReference>
<evidence type="ECO:0000256" key="9">
    <source>
        <dbReference type="ARBA" id="ARBA00032316"/>
    </source>
</evidence>
<evidence type="ECO:0000256" key="7">
    <source>
        <dbReference type="ARBA" id="ARBA00023121"/>
    </source>
</evidence>
<keyword evidence="7" id="KW-0446">Lipid-binding</keyword>
<dbReference type="AlphaFoldDB" id="A0A3P8VWH7"/>
<evidence type="ECO:0000256" key="6">
    <source>
        <dbReference type="ARBA" id="ARBA00023055"/>
    </source>
</evidence>
<dbReference type="Gene3D" id="3.40.47.10">
    <property type="match status" value="1"/>
</dbReference>
<dbReference type="GO" id="GO:0005777">
    <property type="term" value="C:peroxisome"/>
    <property type="evidence" value="ECO:0007669"/>
    <property type="project" value="UniProtKB-SubCell"/>
</dbReference>
<evidence type="ECO:0000313" key="13">
    <source>
        <dbReference type="Proteomes" id="UP000265120"/>
    </source>
</evidence>
<name>A0A3P8VWH7_CYNSE</name>
<keyword evidence="5" id="KW-0809">Transit peptide</keyword>
<dbReference type="GO" id="GO:0016747">
    <property type="term" value="F:acyltransferase activity, transferring groups other than amino-acyl groups"/>
    <property type="evidence" value="ECO:0007669"/>
    <property type="project" value="InterPro"/>
</dbReference>
<dbReference type="InterPro" id="IPR020613">
    <property type="entry name" value="Thiolase_CS"/>
</dbReference>
<comment type="subcellular location">
    <subcellularLocation>
        <location evidence="1">Peroxisome</location>
    </subcellularLocation>
</comment>
<dbReference type="PANTHER" id="PTHR42870:SF1">
    <property type="entry name" value="NON-SPECIFIC LIPID-TRANSFER PROTEIN-LIKE 2"/>
    <property type="match status" value="1"/>
</dbReference>
<dbReference type="Pfam" id="PF00108">
    <property type="entry name" value="Thiolase_N"/>
    <property type="match status" value="1"/>
</dbReference>
<dbReference type="FunFam" id="3.40.47.10:FF:000016">
    <property type="entry name" value="Non-specific lipid-transfer protein"/>
    <property type="match status" value="1"/>
</dbReference>
<dbReference type="InterPro" id="IPR020616">
    <property type="entry name" value="Thiolase_N"/>
</dbReference>
<dbReference type="FunCoup" id="A0A3P8VWH7">
    <property type="interactions" value="880"/>
</dbReference>
<sequence>QIQAAMAPAQKNRVFVVGVGMTKFVKPGANDYPDMAKEAGQKALADAGIPYSAIKQAVVGYVYGDSTCGQRAIYHSLGMTGIPIINVNNNCSTGSTAIFMARQLVQGGLADCVLALGFEKMERGSLSSKFLDRTSPMDKHMMVMMNRYTLTEAPPASQLFGGAGKEHMEKYGTKPEHFAKIAWKNHKHSINNPYSQFRDDYSLDQILKSRKVYEFLTLLQCCPTSDGAGAVVLANEDFVRKHHLEDQAVEILAQELVTDLPSTFEENSCIKMVGYDMSRLAAKKCFEATGLKPSDVDVVELHDCFSANELITYEALGLCPEGETMIDRGDNTYGGKYVVNPSGGLISKGHPLGATGAFTSLN</sequence>
<keyword evidence="13" id="KW-1185">Reference proteome</keyword>
<evidence type="ECO:0000256" key="3">
    <source>
        <dbReference type="ARBA" id="ARBA00022448"/>
    </source>
</evidence>
<proteinExistence type="predicted"/>
<evidence type="ECO:0000259" key="11">
    <source>
        <dbReference type="Pfam" id="PF22691"/>
    </source>
</evidence>
<dbReference type="InterPro" id="IPR055140">
    <property type="entry name" value="Thiolase_C_2"/>
</dbReference>
<dbReference type="PANTHER" id="PTHR42870">
    <property type="entry name" value="ACETYL-COA C-ACETYLTRANSFERASE"/>
    <property type="match status" value="1"/>
</dbReference>
<feature type="domain" description="Thiolase C-terminal" evidence="11">
    <location>
        <begin position="277"/>
        <end position="358"/>
    </location>
</feature>
<organism evidence="12 13">
    <name type="scientific">Cynoglossus semilaevis</name>
    <name type="common">Tongue sole</name>
    <dbReference type="NCBI Taxonomy" id="244447"/>
    <lineage>
        <taxon>Eukaryota</taxon>
        <taxon>Metazoa</taxon>
        <taxon>Chordata</taxon>
        <taxon>Craniata</taxon>
        <taxon>Vertebrata</taxon>
        <taxon>Euteleostomi</taxon>
        <taxon>Actinopterygii</taxon>
        <taxon>Neopterygii</taxon>
        <taxon>Teleostei</taxon>
        <taxon>Neoteleostei</taxon>
        <taxon>Acanthomorphata</taxon>
        <taxon>Carangaria</taxon>
        <taxon>Pleuronectiformes</taxon>
        <taxon>Pleuronectoidei</taxon>
        <taxon>Cynoglossidae</taxon>
        <taxon>Cynoglossinae</taxon>
        <taxon>Cynoglossus</taxon>
    </lineage>
</organism>
<dbReference type="OMA" id="SMTQFGQ"/>
<dbReference type="GO" id="GO:0008289">
    <property type="term" value="F:lipid binding"/>
    <property type="evidence" value="ECO:0007669"/>
    <property type="project" value="UniProtKB-KW"/>
</dbReference>
<dbReference type="InterPro" id="IPR002155">
    <property type="entry name" value="Thiolase"/>
</dbReference>
<keyword evidence="3" id="KW-0813">Transport</keyword>
<dbReference type="PROSITE" id="PS00098">
    <property type="entry name" value="THIOLASE_1"/>
    <property type="match status" value="1"/>
</dbReference>
<protein>
    <recommendedName>
        <fullName evidence="2">propanoyl-CoA C-acyltransferase</fullName>
        <ecNumber evidence="2">2.3.1.176</ecNumber>
    </recommendedName>
    <alternativeName>
        <fullName evidence="9">Propanoyl-CoA C-acyltransferase</fullName>
    </alternativeName>
</protein>
<evidence type="ECO:0000256" key="2">
    <source>
        <dbReference type="ARBA" id="ARBA00012352"/>
    </source>
</evidence>
<dbReference type="InterPro" id="IPR016039">
    <property type="entry name" value="Thiolase-like"/>
</dbReference>
<reference evidence="12" key="2">
    <citation type="submission" date="2025-08" db="UniProtKB">
        <authorList>
            <consortium name="Ensembl"/>
        </authorList>
    </citation>
    <scope>IDENTIFICATION</scope>
</reference>